<dbReference type="AlphaFoldDB" id="A0A4D7JSP8"/>
<evidence type="ECO:0000313" key="2">
    <source>
        <dbReference type="EMBL" id="QCK16520.1"/>
    </source>
</evidence>
<keyword evidence="1" id="KW-0812">Transmembrane</keyword>
<proteinExistence type="predicted"/>
<dbReference type="EMBL" id="CP028923">
    <property type="protein sequence ID" value="QCK16520.1"/>
    <property type="molecule type" value="Genomic_DNA"/>
</dbReference>
<evidence type="ECO:0000256" key="1">
    <source>
        <dbReference type="SAM" id="Phobius"/>
    </source>
</evidence>
<dbReference type="RefSeq" id="WP_137092110.1">
    <property type="nucleotide sequence ID" value="NZ_CP028923.1"/>
</dbReference>
<gene>
    <name evidence="2" type="ORF">DCC35_18175</name>
</gene>
<dbReference type="Proteomes" id="UP000298616">
    <property type="component" value="Chromosome"/>
</dbReference>
<keyword evidence="1" id="KW-1133">Transmembrane helix</keyword>
<keyword evidence="3" id="KW-1185">Reference proteome</keyword>
<reference evidence="2 3" key="1">
    <citation type="submission" date="2018-04" db="EMBL/GenBank/DDBJ databases">
        <title>Complete genome uncultured novel isolate.</title>
        <authorList>
            <person name="Merlino G."/>
        </authorList>
    </citation>
    <scope>NUCLEOTIDE SEQUENCE [LARGE SCALE GENOMIC DNA]</scope>
    <source>
        <strain evidence="3">R1DC9</strain>
    </source>
</reference>
<sequence>MALKKQDWKNYTIEFLSVFIAVISAFALNNWNDNRRDNNAEEKILAEILNGLEKDAEDVNVNIDGHKQGIKACQYWRNIVMDQEVKKDSLTRYYFMITRDLISIQNTSGYETLKSRGFELIKNDSLRSDIISLYEYDYQMLRKLEEEYPESQLHASYYENFNKSIAPNFEFDEEGNLIDIKLPLEITTADHKILLSNLWRIEVNRRFILAIYEQVQQNIDNLVTRINSELDN</sequence>
<organism evidence="2 3">
    <name type="scientific">Mangrovivirga cuniculi</name>
    <dbReference type="NCBI Taxonomy" id="2715131"/>
    <lineage>
        <taxon>Bacteria</taxon>
        <taxon>Pseudomonadati</taxon>
        <taxon>Bacteroidota</taxon>
        <taxon>Cytophagia</taxon>
        <taxon>Cytophagales</taxon>
        <taxon>Mangrovivirgaceae</taxon>
        <taxon>Mangrovivirga</taxon>
    </lineage>
</organism>
<keyword evidence="1" id="KW-0472">Membrane</keyword>
<name>A0A4D7JSP8_9BACT</name>
<accession>A0A4D7JSP8</accession>
<dbReference type="KEGG" id="fpf:DCC35_18175"/>
<dbReference type="OrthoDB" id="821826at2"/>
<protein>
    <submittedName>
        <fullName evidence="2">Uncharacterized protein</fullName>
    </submittedName>
</protein>
<feature type="transmembrane region" description="Helical" evidence="1">
    <location>
        <begin position="12"/>
        <end position="31"/>
    </location>
</feature>
<evidence type="ECO:0000313" key="3">
    <source>
        <dbReference type="Proteomes" id="UP000298616"/>
    </source>
</evidence>